<dbReference type="OrthoDB" id="3827359at2"/>
<accession>A0A420XMT0</accession>
<sequence length="193" mass="20249">MSSAPDAPRGRWAGLFDDLEAQLEESERLEQAAEVADRTRRELASVPLADRLRAAVGSRVVLRLQGVGPAGGVLEDAGPGWLLLLDEGREVLVATAAVVSVTGLPSRAASPLPPGALAGRIGLGSCLRGLVRDRAPVRVELTDGSTQTGTFDRVGADWVELAVHDAGSPRRAGEVRAVVVLPFAALARVRPER</sequence>
<evidence type="ECO:0000313" key="1">
    <source>
        <dbReference type="EMBL" id="RKS72579.1"/>
    </source>
</evidence>
<dbReference type="AlphaFoldDB" id="A0A420XMT0"/>
<dbReference type="InParanoid" id="A0A420XMT0"/>
<organism evidence="1 2">
    <name type="scientific">Motilibacter peucedani</name>
    <dbReference type="NCBI Taxonomy" id="598650"/>
    <lineage>
        <taxon>Bacteria</taxon>
        <taxon>Bacillati</taxon>
        <taxon>Actinomycetota</taxon>
        <taxon>Actinomycetes</taxon>
        <taxon>Motilibacterales</taxon>
        <taxon>Motilibacteraceae</taxon>
        <taxon>Motilibacter</taxon>
    </lineage>
</organism>
<keyword evidence="2" id="KW-1185">Reference proteome</keyword>
<dbReference type="RefSeq" id="WP_121194103.1">
    <property type="nucleotide sequence ID" value="NZ_RBWV01000013.1"/>
</dbReference>
<dbReference type="Proteomes" id="UP000281955">
    <property type="component" value="Unassembled WGS sequence"/>
</dbReference>
<evidence type="ECO:0000313" key="2">
    <source>
        <dbReference type="Proteomes" id="UP000281955"/>
    </source>
</evidence>
<gene>
    <name evidence="1" type="ORF">CLV35_2826</name>
</gene>
<comment type="caution">
    <text evidence="1">The sequence shown here is derived from an EMBL/GenBank/DDBJ whole genome shotgun (WGS) entry which is preliminary data.</text>
</comment>
<dbReference type="EMBL" id="RBWV01000013">
    <property type="protein sequence ID" value="RKS72579.1"/>
    <property type="molecule type" value="Genomic_DNA"/>
</dbReference>
<reference evidence="1 2" key="1">
    <citation type="submission" date="2018-10" db="EMBL/GenBank/DDBJ databases">
        <title>Genomic Encyclopedia of Archaeal and Bacterial Type Strains, Phase II (KMG-II): from individual species to whole genera.</title>
        <authorList>
            <person name="Goeker M."/>
        </authorList>
    </citation>
    <scope>NUCLEOTIDE SEQUENCE [LARGE SCALE GENOMIC DNA]</scope>
    <source>
        <strain evidence="1 2">RP-AC37</strain>
    </source>
</reference>
<proteinExistence type="predicted"/>
<protein>
    <submittedName>
        <fullName evidence="1">Uncharacterized protein</fullName>
    </submittedName>
</protein>
<name>A0A420XMT0_9ACTN</name>